<dbReference type="STRING" id="479434.Sthe_3449"/>
<reference evidence="4" key="1">
    <citation type="submission" date="2009-11" db="EMBL/GenBank/DDBJ databases">
        <title>The complete chromosome 2 of Sphaerobacter thermophilus DSM 20745.</title>
        <authorList>
            <person name="Lucas S."/>
            <person name="Copeland A."/>
            <person name="Lapidus A."/>
            <person name="Glavina del Rio T."/>
            <person name="Dalin E."/>
            <person name="Tice H."/>
            <person name="Bruce D."/>
            <person name="Goodwin L."/>
            <person name="Pitluck S."/>
            <person name="Kyrpides N."/>
            <person name="Mavromatis K."/>
            <person name="Ivanova N."/>
            <person name="Mikhailova N."/>
            <person name="LaButti K.M."/>
            <person name="Clum A."/>
            <person name="Sun H.I."/>
            <person name="Brettin T."/>
            <person name="Detter J.C."/>
            <person name="Han C."/>
            <person name="Larimer F."/>
            <person name="Land M."/>
            <person name="Hauser L."/>
            <person name="Markowitz V."/>
            <person name="Cheng J.F."/>
            <person name="Hugenholtz P."/>
            <person name="Woyke T."/>
            <person name="Wu D."/>
            <person name="Steenblock K."/>
            <person name="Schneider S."/>
            <person name="Pukall R."/>
            <person name="Goeker M."/>
            <person name="Klenk H.P."/>
            <person name="Eisen J.A."/>
        </authorList>
    </citation>
    <scope>NUCLEOTIDE SEQUENCE [LARGE SCALE GENOMIC DNA]</scope>
    <source>
        <strain evidence="4">ATCC 49802 / DSM 20745 / S 6022</strain>
    </source>
</reference>
<gene>
    <name evidence="3" type="ordered locus">Sthe_3449</name>
</gene>
<name>D1CAK5_SPHTD</name>
<sequence length="397" mass="43768">MRVLAVHNRYQQAGGEDVVFAAEVELLRSYGHTVTELIFDNREIPERPAPLDAARLALGTVWSRKGAARVRAMIREHRPEVVHFHNMFPLVSPAAYYAARAERLAVVQTLHNYRLICPGSLLYRDGRVCQDCVGRVVPWPGVLHGCYRGSRAQTAPVAAMVGAHRLGGTWRNLVDRYIVLSQVARDQFVAGGLPEDRIVIKPNFVELDLGERSSPGEYYLYAGRLAAEKGVETLLRAWTEHGRREPLHIVGDGPLAPQVEAAAQASPSIRYLGRLDRAAVLEQMRHARALIFPSVWYEGFPMILVEALASGLPVIASRLGAAAEIIEDGVTGLHFTVGSAADLAAKVDWVSQHTEATAEMGRAARCTYEAKYTGARNHDQLMAIYQAALEESRRSHA</sequence>
<dbReference type="InterPro" id="IPR001296">
    <property type="entry name" value="Glyco_trans_1"/>
</dbReference>
<dbReference type="HOGENOM" id="CLU_009583_35_0_0"/>
<proteinExistence type="predicted"/>
<dbReference type="AlphaFoldDB" id="D1CAK5"/>
<evidence type="ECO:0000313" key="4">
    <source>
        <dbReference type="Proteomes" id="UP000002027"/>
    </source>
</evidence>
<dbReference type="PANTHER" id="PTHR45947">
    <property type="entry name" value="SULFOQUINOVOSYL TRANSFERASE SQD2"/>
    <property type="match status" value="1"/>
</dbReference>
<evidence type="ECO:0000259" key="1">
    <source>
        <dbReference type="Pfam" id="PF00534"/>
    </source>
</evidence>
<dbReference type="OrthoDB" id="9772485at2"/>
<dbReference type="CAZy" id="GT4">
    <property type="family name" value="Glycosyltransferase Family 4"/>
</dbReference>
<dbReference type="Pfam" id="PF13439">
    <property type="entry name" value="Glyco_transf_4"/>
    <property type="match status" value="1"/>
</dbReference>
<evidence type="ECO:0000313" key="3">
    <source>
        <dbReference type="EMBL" id="ACZ40848.1"/>
    </source>
</evidence>
<evidence type="ECO:0000259" key="2">
    <source>
        <dbReference type="Pfam" id="PF13439"/>
    </source>
</evidence>
<feature type="domain" description="Glycosyl transferase family 1" evidence="1">
    <location>
        <begin position="217"/>
        <end position="365"/>
    </location>
</feature>
<dbReference type="RefSeq" id="WP_012873883.1">
    <property type="nucleotide sequence ID" value="NC_013524.1"/>
</dbReference>
<protein>
    <submittedName>
        <fullName evidence="3">Glycosyl transferase group 1</fullName>
    </submittedName>
</protein>
<dbReference type="PANTHER" id="PTHR45947:SF13">
    <property type="entry name" value="TRANSFERASE"/>
    <property type="match status" value="1"/>
</dbReference>
<dbReference type="KEGG" id="sti:Sthe_3449"/>
<dbReference type="InterPro" id="IPR028098">
    <property type="entry name" value="Glyco_trans_4-like_N"/>
</dbReference>
<accession>D1CAK5</accession>
<dbReference type="Proteomes" id="UP000002027">
    <property type="component" value="Chromosome 2"/>
</dbReference>
<dbReference type="Pfam" id="PF00534">
    <property type="entry name" value="Glycos_transf_1"/>
    <property type="match status" value="1"/>
</dbReference>
<dbReference type="InParanoid" id="D1CAK5"/>
<dbReference type="GO" id="GO:0016757">
    <property type="term" value="F:glycosyltransferase activity"/>
    <property type="evidence" value="ECO:0007669"/>
    <property type="project" value="InterPro"/>
</dbReference>
<organism evidence="3 4">
    <name type="scientific">Sphaerobacter thermophilus (strain ATCC 49802 / DSM 20745 / KCCM 41009 / NCIMB 13125 / S 6022)</name>
    <dbReference type="NCBI Taxonomy" id="479434"/>
    <lineage>
        <taxon>Bacteria</taxon>
        <taxon>Pseudomonadati</taxon>
        <taxon>Thermomicrobiota</taxon>
        <taxon>Thermomicrobia</taxon>
        <taxon>Sphaerobacterales</taxon>
        <taxon>Sphaerobacterineae</taxon>
        <taxon>Sphaerobacteraceae</taxon>
        <taxon>Sphaerobacter</taxon>
    </lineage>
</organism>
<dbReference type="Gene3D" id="3.40.50.2000">
    <property type="entry name" value="Glycogen Phosphorylase B"/>
    <property type="match status" value="2"/>
</dbReference>
<reference evidence="3 4" key="2">
    <citation type="journal article" date="2010" name="Stand. Genomic Sci.">
        <title>Complete genome sequence of Desulfohalobium retbaense type strain (HR(100)).</title>
        <authorList>
            <person name="Spring S."/>
            <person name="Nolan M."/>
            <person name="Lapidus A."/>
            <person name="Glavina Del Rio T."/>
            <person name="Copeland A."/>
            <person name="Tice H."/>
            <person name="Cheng J.F."/>
            <person name="Lucas S."/>
            <person name="Land M."/>
            <person name="Chen F."/>
            <person name="Bruce D."/>
            <person name="Goodwin L."/>
            <person name="Pitluck S."/>
            <person name="Ivanova N."/>
            <person name="Mavromatis K."/>
            <person name="Mikhailova N."/>
            <person name="Pati A."/>
            <person name="Chen A."/>
            <person name="Palaniappan K."/>
            <person name="Hauser L."/>
            <person name="Chang Y.J."/>
            <person name="Jeffries C.D."/>
            <person name="Munk C."/>
            <person name="Kiss H."/>
            <person name="Chain P."/>
            <person name="Han C."/>
            <person name="Brettin T."/>
            <person name="Detter J.C."/>
            <person name="Schuler E."/>
            <person name="Goker M."/>
            <person name="Rohde M."/>
            <person name="Bristow J."/>
            <person name="Eisen J.A."/>
            <person name="Markowitz V."/>
            <person name="Hugenholtz P."/>
            <person name="Kyrpides N.C."/>
            <person name="Klenk H.P."/>
        </authorList>
    </citation>
    <scope>NUCLEOTIDE SEQUENCE [LARGE SCALE GENOMIC DNA]</scope>
    <source>
        <strain evidence="4">ATCC 49802 / DSM 20745 / S 6022</strain>
    </source>
</reference>
<dbReference type="eggNOG" id="COG0438">
    <property type="taxonomic scope" value="Bacteria"/>
</dbReference>
<dbReference type="EMBL" id="CP001824">
    <property type="protein sequence ID" value="ACZ40848.1"/>
    <property type="molecule type" value="Genomic_DNA"/>
</dbReference>
<dbReference type="InterPro" id="IPR050194">
    <property type="entry name" value="Glycosyltransferase_grp1"/>
</dbReference>
<feature type="domain" description="Glycosyltransferase subfamily 4-like N-terminal" evidence="2">
    <location>
        <begin position="23"/>
        <end position="208"/>
    </location>
</feature>
<keyword evidence="3" id="KW-0808">Transferase</keyword>
<dbReference type="SUPFAM" id="SSF53756">
    <property type="entry name" value="UDP-Glycosyltransferase/glycogen phosphorylase"/>
    <property type="match status" value="1"/>
</dbReference>
<keyword evidence="4" id="KW-1185">Reference proteome</keyword>